<evidence type="ECO:0000313" key="3">
    <source>
        <dbReference type="EMBL" id="KAI9250452.1"/>
    </source>
</evidence>
<accession>A0AAD5JQZ1</accession>
<reference evidence="3" key="2">
    <citation type="submission" date="2023-02" db="EMBL/GenBank/DDBJ databases">
        <authorList>
            <consortium name="DOE Joint Genome Institute"/>
            <person name="Mondo S.J."/>
            <person name="Chang Y."/>
            <person name="Wang Y."/>
            <person name="Ahrendt S."/>
            <person name="Andreopoulos W."/>
            <person name="Barry K."/>
            <person name="Beard J."/>
            <person name="Benny G.L."/>
            <person name="Blankenship S."/>
            <person name="Bonito G."/>
            <person name="Cuomo C."/>
            <person name="Desiro A."/>
            <person name="Gervers K.A."/>
            <person name="Hundley H."/>
            <person name="Kuo A."/>
            <person name="LaButti K."/>
            <person name="Lang B.F."/>
            <person name="Lipzen A."/>
            <person name="O'Donnell K."/>
            <person name="Pangilinan J."/>
            <person name="Reynolds N."/>
            <person name="Sandor L."/>
            <person name="Smith M.W."/>
            <person name="Tsang A."/>
            <person name="Grigoriev I.V."/>
            <person name="Stajich J.E."/>
            <person name="Spatafora J.W."/>
        </authorList>
    </citation>
    <scope>NUCLEOTIDE SEQUENCE</scope>
    <source>
        <strain evidence="3">RSA 2281</strain>
    </source>
</reference>
<feature type="compositionally biased region" description="Acidic residues" evidence="2">
    <location>
        <begin position="254"/>
        <end position="268"/>
    </location>
</feature>
<feature type="compositionally biased region" description="Low complexity" evidence="2">
    <location>
        <begin position="289"/>
        <end position="300"/>
    </location>
</feature>
<dbReference type="EMBL" id="JAIXMP010000032">
    <property type="protein sequence ID" value="KAI9250452.1"/>
    <property type="molecule type" value="Genomic_DNA"/>
</dbReference>
<feature type="compositionally biased region" description="Low complexity" evidence="2">
    <location>
        <begin position="350"/>
        <end position="368"/>
    </location>
</feature>
<gene>
    <name evidence="3" type="ORF">BDA99DRAFT_541706</name>
</gene>
<dbReference type="Proteomes" id="UP001209540">
    <property type="component" value="Unassembled WGS sequence"/>
</dbReference>
<proteinExistence type="predicted"/>
<evidence type="ECO:0000313" key="4">
    <source>
        <dbReference type="Proteomes" id="UP001209540"/>
    </source>
</evidence>
<evidence type="ECO:0000256" key="2">
    <source>
        <dbReference type="SAM" id="MobiDB-lite"/>
    </source>
</evidence>
<feature type="region of interest" description="Disordered" evidence="2">
    <location>
        <begin position="247"/>
        <end position="300"/>
    </location>
</feature>
<reference evidence="3" key="1">
    <citation type="journal article" date="2022" name="IScience">
        <title>Evolution of zygomycete secretomes and the origins of terrestrial fungal ecologies.</title>
        <authorList>
            <person name="Chang Y."/>
            <person name="Wang Y."/>
            <person name="Mondo S."/>
            <person name="Ahrendt S."/>
            <person name="Andreopoulos W."/>
            <person name="Barry K."/>
            <person name="Beard J."/>
            <person name="Benny G.L."/>
            <person name="Blankenship S."/>
            <person name="Bonito G."/>
            <person name="Cuomo C."/>
            <person name="Desiro A."/>
            <person name="Gervers K.A."/>
            <person name="Hundley H."/>
            <person name="Kuo A."/>
            <person name="LaButti K."/>
            <person name="Lang B.F."/>
            <person name="Lipzen A."/>
            <person name="O'Donnell K."/>
            <person name="Pangilinan J."/>
            <person name="Reynolds N."/>
            <person name="Sandor L."/>
            <person name="Smith M.E."/>
            <person name="Tsang A."/>
            <person name="Grigoriev I.V."/>
            <person name="Stajich J.E."/>
            <person name="Spatafora J.W."/>
        </authorList>
    </citation>
    <scope>NUCLEOTIDE SEQUENCE</scope>
    <source>
        <strain evidence="3">RSA 2281</strain>
    </source>
</reference>
<evidence type="ECO:0000256" key="1">
    <source>
        <dbReference type="SAM" id="Coils"/>
    </source>
</evidence>
<dbReference type="AlphaFoldDB" id="A0AAD5JQZ1"/>
<comment type="caution">
    <text evidence="3">The sequence shown here is derived from an EMBL/GenBank/DDBJ whole genome shotgun (WGS) entry which is preliminary data.</text>
</comment>
<name>A0AAD5JQZ1_9FUNG</name>
<keyword evidence="1" id="KW-0175">Coiled coil</keyword>
<protein>
    <submittedName>
        <fullName evidence="3">Uncharacterized protein</fullName>
    </submittedName>
</protein>
<feature type="region of interest" description="Disordered" evidence="2">
    <location>
        <begin position="330"/>
        <end position="412"/>
    </location>
</feature>
<keyword evidence="4" id="KW-1185">Reference proteome</keyword>
<sequence>MTPPDRRSTVAFSPSDHLDNIFQAVRHQVERWGENAKWKIELILLSDQQQASSYPSATTTTTPPPSSSKQLLPHHPHHHEQDELNHHRSIKPTYYSQGITRSNNRSETWNIPYAADLQHNLRNALDRIKYLENVIRTQEDRLRQLKQPHTLQMMHTTTVNELKEHHQVEMKLLQKENQTLAKKFMRISSTLQKIERIGLSSEESPSDNTTLLEERKLLLRKLHLGELRLRARDAELNYLHNLVWSFRHPSPTTSDDDDDDEEEEDEEQDGQKEQVDKKKKQNVLDKKTSISSSPSSTTIPSPLFLLQKQYSPRPMSALDSLSILADQMLSDPDFGSEGKESSASPDYGPKTHSSLSSTKKNNNSTTMNDYPSSSVYIKKEMNDMTPSALPKKRRRKEPRQQEQVTVASPPLGYYHHGNIKQYRVVGADEVSI</sequence>
<feature type="compositionally biased region" description="Basic and acidic residues" evidence="2">
    <location>
        <begin position="269"/>
        <end position="288"/>
    </location>
</feature>
<feature type="coiled-coil region" evidence="1">
    <location>
        <begin position="114"/>
        <end position="183"/>
    </location>
</feature>
<feature type="region of interest" description="Disordered" evidence="2">
    <location>
        <begin position="53"/>
        <end position="90"/>
    </location>
</feature>
<feature type="compositionally biased region" description="Low complexity" evidence="2">
    <location>
        <begin position="53"/>
        <end position="71"/>
    </location>
</feature>
<organism evidence="3 4">
    <name type="scientific">Phascolomyces articulosus</name>
    <dbReference type="NCBI Taxonomy" id="60185"/>
    <lineage>
        <taxon>Eukaryota</taxon>
        <taxon>Fungi</taxon>
        <taxon>Fungi incertae sedis</taxon>
        <taxon>Mucoromycota</taxon>
        <taxon>Mucoromycotina</taxon>
        <taxon>Mucoromycetes</taxon>
        <taxon>Mucorales</taxon>
        <taxon>Lichtheimiaceae</taxon>
        <taxon>Phascolomyces</taxon>
    </lineage>
</organism>